<sequence length="303" mass="33817">MFKRLANKLKNDTYITLETTPPHEPRFAPVIERIEELGLHTLVDGFTTTDSPLAKMKYNSLFAAQMLQRRFNKPAIATMSMRDRNKIALQSDLLGANEANIRAILALTGDPASISDQPNTKAVVEGDSTLLLDIIECFNSGIDYAGKPFKSAPDPILAFAVINSYAKNPKTLQKKMQKKIKHGAKGIITQPVYDIENAQLLLELLDNANKECCNERKKAELVLGIFPITRLRTAQFLASHVPGINVPPCWIEELRSASRDGVEKEYEVGFALSKKLFEDLKKLHPKMHIMTANNFALAKELLS</sequence>
<dbReference type="EMBL" id="FPHB01000042">
    <property type="protein sequence ID" value="SFV58551.1"/>
    <property type="molecule type" value="Genomic_DNA"/>
</dbReference>
<dbReference type="GO" id="GO:0071949">
    <property type="term" value="F:FAD binding"/>
    <property type="evidence" value="ECO:0007669"/>
    <property type="project" value="TreeGrafter"/>
</dbReference>
<dbReference type="EC" id="1.5.1.20" evidence="7"/>
<dbReference type="InterPro" id="IPR003171">
    <property type="entry name" value="Mehydrof_redctse-like"/>
</dbReference>
<proteinExistence type="inferred from homology"/>
<dbReference type="AlphaFoldDB" id="A0A1W1BYL0"/>
<evidence type="ECO:0000256" key="3">
    <source>
        <dbReference type="ARBA" id="ARBA00006743"/>
    </source>
</evidence>
<dbReference type="SUPFAM" id="SSF51730">
    <property type="entry name" value="FAD-linked oxidoreductase"/>
    <property type="match status" value="1"/>
</dbReference>
<dbReference type="CDD" id="cd00537">
    <property type="entry name" value="MTHFR"/>
    <property type="match status" value="1"/>
</dbReference>
<dbReference type="Gene3D" id="3.20.20.220">
    <property type="match status" value="1"/>
</dbReference>
<evidence type="ECO:0000256" key="2">
    <source>
        <dbReference type="ARBA" id="ARBA00004777"/>
    </source>
</evidence>
<dbReference type="GO" id="GO:0005829">
    <property type="term" value="C:cytosol"/>
    <property type="evidence" value="ECO:0007669"/>
    <property type="project" value="TreeGrafter"/>
</dbReference>
<evidence type="ECO:0000256" key="1">
    <source>
        <dbReference type="ARBA" id="ARBA00001974"/>
    </source>
</evidence>
<comment type="cofactor">
    <cofactor evidence="1">
        <name>FAD</name>
        <dbReference type="ChEBI" id="CHEBI:57692"/>
    </cofactor>
</comment>
<keyword evidence="4" id="KW-0285">Flavoprotein</keyword>
<dbReference type="UniPathway" id="UPA00193"/>
<evidence type="ECO:0000256" key="6">
    <source>
        <dbReference type="ARBA" id="ARBA00023002"/>
    </source>
</evidence>
<keyword evidence="6 7" id="KW-0560">Oxidoreductase</keyword>
<dbReference type="GO" id="GO:0004489">
    <property type="term" value="F:methylenetetrahydrofolate reductase [NAD(P)H] activity"/>
    <property type="evidence" value="ECO:0007669"/>
    <property type="project" value="UniProtKB-EC"/>
</dbReference>
<name>A0A1W1BYL0_9ZZZZ</name>
<accession>A0A1W1BYL0</accession>
<protein>
    <submittedName>
        <fullName evidence="7">5,10-methylenetetrahydrofolate reductase</fullName>
        <ecNumber evidence="7">1.5.1.20</ecNumber>
    </submittedName>
</protein>
<evidence type="ECO:0000313" key="7">
    <source>
        <dbReference type="EMBL" id="SFV58551.1"/>
    </source>
</evidence>
<reference evidence="7" key="1">
    <citation type="submission" date="2016-10" db="EMBL/GenBank/DDBJ databases">
        <authorList>
            <person name="de Groot N.N."/>
        </authorList>
    </citation>
    <scope>NUCLEOTIDE SEQUENCE</scope>
</reference>
<dbReference type="Pfam" id="PF02219">
    <property type="entry name" value="MTHFR"/>
    <property type="match status" value="1"/>
</dbReference>
<comment type="similarity">
    <text evidence="3">Belongs to the methylenetetrahydrofolate reductase family.</text>
</comment>
<keyword evidence="5" id="KW-0274">FAD</keyword>
<gene>
    <name evidence="7" type="ORF">MNB_SM-7-1358</name>
</gene>
<organism evidence="7">
    <name type="scientific">hydrothermal vent metagenome</name>
    <dbReference type="NCBI Taxonomy" id="652676"/>
    <lineage>
        <taxon>unclassified sequences</taxon>
        <taxon>metagenomes</taxon>
        <taxon>ecological metagenomes</taxon>
    </lineage>
</organism>
<dbReference type="GO" id="GO:0009086">
    <property type="term" value="P:methionine biosynthetic process"/>
    <property type="evidence" value="ECO:0007669"/>
    <property type="project" value="TreeGrafter"/>
</dbReference>
<dbReference type="InterPro" id="IPR029041">
    <property type="entry name" value="FAD-linked_oxidoreductase-like"/>
</dbReference>
<dbReference type="PANTHER" id="PTHR45754">
    <property type="entry name" value="METHYLENETETRAHYDROFOLATE REDUCTASE"/>
    <property type="match status" value="1"/>
</dbReference>
<dbReference type="GO" id="GO:0035999">
    <property type="term" value="P:tetrahydrofolate interconversion"/>
    <property type="evidence" value="ECO:0007669"/>
    <property type="project" value="UniProtKB-UniPathway"/>
</dbReference>
<dbReference type="PANTHER" id="PTHR45754:SF3">
    <property type="entry name" value="METHYLENETETRAHYDROFOLATE REDUCTASE (NADPH)"/>
    <property type="match status" value="1"/>
</dbReference>
<evidence type="ECO:0000256" key="4">
    <source>
        <dbReference type="ARBA" id="ARBA00022630"/>
    </source>
</evidence>
<comment type="pathway">
    <text evidence="2">One-carbon metabolism; tetrahydrofolate interconversion.</text>
</comment>
<evidence type="ECO:0000256" key="5">
    <source>
        <dbReference type="ARBA" id="ARBA00022827"/>
    </source>
</evidence>